<gene>
    <name evidence="1" type="ORF">L1987_48611</name>
</gene>
<proteinExistence type="predicted"/>
<reference evidence="2" key="1">
    <citation type="journal article" date="2022" name="Mol. Ecol. Resour.">
        <title>The genomes of chicory, endive, great burdock and yacon provide insights into Asteraceae palaeo-polyploidization history and plant inulin production.</title>
        <authorList>
            <person name="Fan W."/>
            <person name="Wang S."/>
            <person name="Wang H."/>
            <person name="Wang A."/>
            <person name="Jiang F."/>
            <person name="Liu H."/>
            <person name="Zhao H."/>
            <person name="Xu D."/>
            <person name="Zhang Y."/>
        </authorList>
    </citation>
    <scope>NUCLEOTIDE SEQUENCE [LARGE SCALE GENOMIC DNA]</scope>
    <source>
        <strain evidence="2">cv. Yunnan</strain>
    </source>
</reference>
<reference evidence="1 2" key="2">
    <citation type="journal article" date="2022" name="Mol. Ecol. Resour.">
        <title>The genomes of chicory, endive, great burdock and yacon provide insights into Asteraceae paleo-polyploidization history and plant inulin production.</title>
        <authorList>
            <person name="Fan W."/>
            <person name="Wang S."/>
            <person name="Wang H."/>
            <person name="Wang A."/>
            <person name="Jiang F."/>
            <person name="Liu H."/>
            <person name="Zhao H."/>
            <person name="Xu D."/>
            <person name="Zhang Y."/>
        </authorList>
    </citation>
    <scope>NUCLEOTIDE SEQUENCE [LARGE SCALE GENOMIC DNA]</scope>
    <source>
        <strain evidence="2">cv. Yunnan</strain>
        <tissue evidence="1">Leaves</tissue>
    </source>
</reference>
<evidence type="ECO:0000313" key="2">
    <source>
        <dbReference type="Proteomes" id="UP001056120"/>
    </source>
</evidence>
<keyword evidence="2" id="KW-1185">Reference proteome</keyword>
<comment type="caution">
    <text evidence="1">The sequence shown here is derived from an EMBL/GenBank/DDBJ whole genome shotgun (WGS) entry which is preliminary data.</text>
</comment>
<accession>A0ACB9FRT0</accession>
<organism evidence="1 2">
    <name type="scientific">Smallanthus sonchifolius</name>
    <dbReference type="NCBI Taxonomy" id="185202"/>
    <lineage>
        <taxon>Eukaryota</taxon>
        <taxon>Viridiplantae</taxon>
        <taxon>Streptophyta</taxon>
        <taxon>Embryophyta</taxon>
        <taxon>Tracheophyta</taxon>
        <taxon>Spermatophyta</taxon>
        <taxon>Magnoliopsida</taxon>
        <taxon>eudicotyledons</taxon>
        <taxon>Gunneridae</taxon>
        <taxon>Pentapetalae</taxon>
        <taxon>asterids</taxon>
        <taxon>campanulids</taxon>
        <taxon>Asterales</taxon>
        <taxon>Asteraceae</taxon>
        <taxon>Asteroideae</taxon>
        <taxon>Heliantheae alliance</taxon>
        <taxon>Millerieae</taxon>
        <taxon>Smallanthus</taxon>
    </lineage>
</organism>
<name>A0ACB9FRT0_9ASTR</name>
<protein>
    <submittedName>
        <fullName evidence="1">Uncharacterized protein</fullName>
    </submittedName>
</protein>
<dbReference type="EMBL" id="CM042033">
    <property type="protein sequence ID" value="KAI3774068.1"/>
    <property type="molecule type" value="Genomic_DNA"/>
</dbReference>
<sequence length="140" mass="16343">MLGIPVGGVPPRSWERDYLTVERVRQLHDQGFDHEMRLHHHQNLMEQMAGQLSATHLELHRARDLIEDAMREIRNLRIMILVWGLVACVLFVLLLYGLIFRLIRRRVRLCGSPTTLPESSVRDRTRAGKDYRSEPTRPSP</sequence>
<evidence type="ECO:0000313" key="1">
    <source>
        <dbReference type="EMBL" id="KAI3774068.1"/>
    </source>
</evidence>
<dbReference type="Proteomes" id="UP001056120">
    <property type="component" value="Linkage Group LG16"/>
</dbReference>